<dbReference type="InterPro" id="IPR035437">
    <property type="entry name" value="SNase_OB-fold_sf"/>
</dbReference>
<evidence type="ECO:0008006" key="3">
    <source>
        <dbReference type="Google" id="ProtNLM"/>
    </source>
</evidence>
<reference evidence="1 2" key="1">
    <citation type="submission" date="2017-06" db="EMBL/GenBank/DDBJ databases">
        <authorList>
            <consortium name="Pathogen Informatics"/>
        </authorList>
    </citation>
    <scope>NUCLEOTIDE SEQUENCE [LARGE SCALE GENOMIC DNA]</scope>
    <source>
        <strain evidence="1 2">NCTC13490</strain>
    </source>
</reference>
<sequence>MFQNLLTLLTYFLLHCDLAYVILPGGECLNELILRNGYAKPSSDYFCFHLPYFQQIDTFAKMQKKGIYAFTSDL</sequence>
<accession>A0A239XVV0</accession>
<dbReference type="EMBL" id="LT906465">
    <property type="protein sequence ID" value="SNV50747.1"/>
    <property type="molecule type" value="Genomic_DNA"/>
</dbReference>
<dbReference type="AlphaFoldDB" id="A0A239XVV0"/>
<protein>
    <recommendedName>
        <fullName evidence="3">TNase-like domain-containing protein</fullName>
    </recommendedName>
</protein>
<gene>
    <name evidence="1" type="ORF">SAMEA4412677_02477</name>
</gene>
<dbReference type="SUPFAM" id="SSF50199">
    <property type="entry name" value="Staphylococcal nuclease"/>
    <property type="match status" value="1"/>
</dbReference>
<dbReference type="KEGG" id="ctak:4412677_02477"/>
<dbReference type="Gene3D" id="2.40.50.90">
    <property type="match status" value="1"/>
</dbReference>
<organism evidence="1 2">
    <name type="scientific">Chryseobacterium taklimakanense</name>
    <dbReference type="NCBI Taxonomy" id="536441"/>
    <lineage>
        <taxon>Bacteria</taxon>
        <taxon>Pseudomonadati</taxon>
        <taxon>Bacteroidota</taxon>
        <taxon>Flavobacteriia</taxon>
        <taxon>Flavobacteriales</taxon>
        <taxon>Weeksellaceae</taxon>
        <taxon>Chryseobacterium group</taxon>
        <taxon>Chryseobacterium</taxon>
    </lineage>
</organism>
<name>A0A239XVV0_9FLAO</name>
<evidence type="ECO:0000313" key="2">
    <source>
        <dbReference type="Proteomes" id="UP000215196"/>
    </source>
</evidence>
<evidence type="ECO:0000313" key="1">
    <source>
        <dbReference type="EMBL" id="SNV50747.1"/>
    </source>
</evidence>
<keyword evidence="2" id="KW-1185">Reference proteome</keyword>
<proteinExistence type="predicted"/>
<dbReference type="Proteomes" id="UP000215196">
    <property type="component" value="Chromosome 1"/>
</dbReference>